<dbReference type="RefSeq" id="WP_085156188.1">
    <property type="nucleotide sequence ID" value="NZ_AP022581.1"/>
</dbReference>
<evidence type="ECO:0000313" key="2">
    <source>
        <dbReference type="Proteomes" id="UP000466396"/>
    </source>
</evidence>
<name>A0A1X1YV02_9MYCO</name>
<dbReference type="KEGG" id="mlj:MLAC_03720"/>
<proteinExistence type="predicted"/>
<protein>
    <submittedName>
        <fullName evidence="1">Uncharacterized protein</fullName>
    </submittedName>
</protein>
<dbReference type="STRING" id="169765.AWC15_12110"/>
<sequence length="95" mass="9671">MNDQRGQSTPWATGLAVAGFVAVVVAVAVVVLSLGLIRVHPALAVGLNIMAVGGLAPTLWGWRRTLVLRWFVLGAGVGVAVAWLALLAMAALGSG</sequence>
<evidence type="ECO:0000313" key="1">
    <source>
        <dbReference type="EMBL" id="BBX95078.1"/>
    </source>
</evidence>
<keyword evidence="2" id="KW-1185">Reference proteome</keyword>
<dbReference type="EMBL" id="AP022581">
    <property type="protein sequence ID" value="BBX95078.1"/>
    <property type="molecule type" value="Genomic_DNA"/>
</dbReference>
<dbReference type="Pfam" id="PF10801">
    <property type="entry name" value="DUF2537"/>
    <property type="match status" value="1"/>
</dbReference>
<reference evidence="1 2" key="1">
    <citation type="journal article" date="2019" name="Emerg. Microbes Infect.">
        <title>Comprehensive subspecies identification of 175 nontuberculous mycobacteria species based on 7547 genomic profiles.</title>
        <authorList>
            <person name="Matsumoto Y."/>
            <person name="Kinjo T."/>
            <person name="Motooka D."/>
            <person name="Nabeya D."/>
            <person name="Jung N."/>
            <person name="Uechi K."/>
            <person name="Horii T."/>
            <person name="Iida T."/>
            <person name="Fujita J."/>
            <person name="Nakamura S."/>
        </authorList>
    </citation>
    <scope>NUCLEOTIDE SEQUENCE [LARGE SCALE GENOMIC DNA]</scope>
    <source>
        <strain evidence="1 2">JCM 15657</strain>
    </source>
</reference>
<dbReference type="AlphaFoldDB" id="A0A1X1YV02"/>
<dbReference type="InterPro" id="IPR024244">
    <property type="entry name" value="DUF2537"/>
</dbReference>
<organism evidence="1 2">
    <name type="scientific">Mycobacterium lacus</name>
    <dbReference type="NCBI Taxonomy" id="169765"/>
    <lineage>
        <taxon>Bacteria</taxon>
        <taxon>Bacillati</taxon>
        <taxon>Actinomycetota</taxon>
        <taxon>Actinomycetes</taxon>
        <taxon>Mycobacteriales</taxon>
        <taxon>Mycobacteriaceae</taxon>
        <taxon>Mycobacterium</taxon>
    </lineage>
</organism>
<dbReference type="OrthoDB" id="4566858at2"/>
<gene>
    <name evidence="1" type="ORF">MLAC_03720</name>
</gene>
<dbReference type="Proteomes" id="UP000466396">
    <property type="component" value="Chromosome"/>
</dbReference>
<accession>A0A1X1YV02</accession>